<keyword evidence="5" id="KW-1185">Reference proteome</keyword>
<evidence type="ECO:0000313" key="5">
    <source>
        <dbReference type="Proteomes" id="UP000230390"/>
    </source>
</evidence>
<dbReference type="OrthoDB" id="8781670at2"/>
<dbReference type="InterPro" id="IPR013424">
    <property type="entry name" value="Ice-binding_C"/>
</dbReference>
<evidence type="ECO:0000256" key="1">
    <source>
        <dbReference type="SAM" id="SignalP"/>
    </source>
</evidence>
<keyword evidence="1" id="KW-0732">Signal</keyword>
<dbReference type="Pfam" id="PF07675">
    <property type="entry name" value="Cleaved_Adhesin"/>
    <property type="match status" value="1"/>
</dbReference>
<dbReference type="Proteomes" id="UP000230390">
    <property type="component" value="Unassembled WGS sequence"/>
</dbReference>
<protein>
    <recommendedName>
        <fullName evidence="6">PEP-CTERM protein-sorting domain-containing protein</fullName>
    </recommendedName>
</protein>
<feature type="chain" id="PRO_5013930187" description="PEP-CTERM protein-sorting domain-containing protein" evidence="1">
    <location>
        <begin position="21"/>
        <end position="210"/>
    </location>
</feature>
<evidence type="ECO:0000313" key="4">
    <source>
        <dbReference type="EMBL" id="PIL44756.1"/>
    </source>
</evidence>
<dbReference type="AlphaFoldDB" id="A0A2G8TFE2"/>
<proteinExistence type="predicted"/>
<dbReference type="InterPro" id="IPR011628">
    <property type="entry name" value="Cleaved_adhesin"/>
</dbReference>
<feature type="signal peptide" evidence="1">
    <location>
        <begin position="1"/>
        <end position="20"/>
    </location>
</feature>
<name>A0A2G8TFE2_9BURK</name>
<evidence type="ECO:0008006" key="6">
    <source>
        <dbReference type="Google" id="ProtNLM"/>
    </source>
</evidence>
<organism evidence="4 5">
    <name type="scientific">Massilia eurypsychrophila</name>
    <dbReference type="NCBI Taxonomy" id="1485217"/>
    <lineage>
        <taxon>Bacteria</taxon>
        <taxon>Pseudomonadati</taxon>
        <taxon>Pseudomonadota</taxon>
        <taxon>Betaproteobacteria</taxon>
        <taxon>Burkholderiales</taxon>
        <taxon>Oxalobacteraceae</taxon>
        <taxon>Telluria group</taxon>
        <taxon>Massilia</taxon>
    </lineage>
</organism>
<dbReference type="NCBIfam" id="NF038128">
    <property type="entry name" value="choice_anch_J"/>
    <property type="match status" value="1"/>
</dbReference>
<evidence type="ECO:0000259" key="2">
    <source>
        <dbReference type="Pfam" id="PF07589"/>
    </source>
</evidence>
<dbReference type="Pfam" id="PF07589">
    <property type="entry name" value="PEP-CTERM"/>
    <property type="match status" value="1"/>
</dbReference>
<evidence type="ECO:0000259" key="3">
    <source>
        <dbReference type="Pfam" id="PF07675"/>
    </source>
</evidence>
<sequence>MMKKTLCALALMGIAATAQAGSITVESFDSVAGLVTKGFILRNISTPMGATNWFQGDQNILTAQAGAPDTYIAANFNNAAPGGSIDNWIITPEFSTRYSANISFFARAELLAGFSDTLSFGGSTGGTNAADFTLMPEFTVSGDWMRFDYNFAATGADTMGRFAIRYSGAADSANYVGVDTLTIAVPEPSSSLMIGIGLLGLIAAYRRKQH</sequence>
<feature type="domain" description="Ice-binding protein C-terminal" evidence="2">
    <location>
        <begin position="184"/>
        <end position="207"/>
    </location>
</feature>
<gene>
    <name evidence="4" type="ORF">CR105_12655</name>
</gene>
<reference evidence="4 5" key="1">
    <citation type="submission" date="2017-10" db="EMBL/GenBank/DDBJ databases">
        <title>Massilia psychrophilum sp. nov., a novel purple-pigmented bacterium isolated from Tianshan glacier, Xinjiang Municipality, China.</title>
        <authorList>
            <person name="Wang H."/>
        </authorList>
    </citation>
    <scope>NUCLEOTIDE SEQUENCE [LARGE SCALE GENOMIC DNA]</scope>
    <source>
        <strain evidence="4 5">JCM 30074</strain>
    </source>
</reference>
<dbReference type="EMBL" id="PDOC01000006">
    <property type="protein sequence ID" value="PIL44756.1"/>
    <property type="molecule type" value="Genomic_DNA"/>
</dbReference>
<feature type="domain" description="Cleaved adhesin" evidence="3">
    <location>
        <begin position="50"/>
        <end position="176"/>
    </location>
</feature>
<dbReference type="Gene3D" id="2.60.120.200">
    <property type="match status" value="1"/>
</dbReference>
<comment type="caution">
    <text evidence="4">The sequence shown here is derived from an EMBL/GenBank/DDBJ whole genome shotgun (WGS) entry which is preliminary data.</text>
</comment>
<dbReference type="NCBIfam" id="TIGR02595">
    <property type="entry name" value="PEP_CTERM"/>
    <property type="match status" value="1"/>
</dbReference>
<accession>A0A2G8TFE2</accession>